<evidence type="ECO:0000313" key="1">
    <source>
        <dbReference type="Proteomes" id="UP000887574"/>
    </source>
</evidence>
<accession>A0A915EGK7</accession>
<sequence>MSSTTRRNLACASFKNTAVLQQVCMDWLCGVNPKQATNMVTLKLRDVPTGVYLFTAFIEGEPAFTIEDFVSYGFQFFANVGMRHKVLEMFL</sequence>
<keyword evidence="1" id="KW-1185">Reference proteome</keyword>
<dbReference type="WBParaSite" id="jg5672.2">
    <property type="protein sequence ID" value="jg5672.2"/>
    <property type="gene ID" value="jg5672"/>
</dbReference>
<reference evidence="2" key="1">
    <citation type="submission" date="2022-11" db="UniProtKB">
        <authorList>
            <consortium name="WormBaseParasite"/>
        </authorList>
    </citation>
    <scope>IDENTIFICATION</scope>
</reference>
<organism evidence="1 2">
    <name type="scientific">Ditylenchus dipsaci</name>
    <dbReference type="NCBI Taxonomy" id="166011"/>
    <lineage>
        <taxon>Eukaryota</taxon>
        <taxon>Metazoa</taxon>
        <taxon>Ecdysozoa</taxon>
        <taxon>Nematoda</taxon>
        <taxon>Chromadorea</taxon>
        <taxon>Rhabditida</taxon>
        <taxon>Tylenchina</taxon>
        <taxon>Tylenchomorpha</taxon>
        <taxon>Sphaerularioidea</taxon>
        <taxon>Anguinidae</taxon>
        <taxon>Anguininae</taxon>
        <taxon>Ditylenchus</taxon>
    </lineage>
</organism>
<proteinExistence type="predicted"/>
<evidence type="ECO:0000313" key="2">
    <source>
        <dbReference type="WBParaSite" id="jg5672.2"/>
    </source>
</evidence>
<protein>
    <submittedName>
        <fullName evidence="2">Uncharacterized protein</fullName>
    </submittedName>
</protein>
<dbReference type="AlphaFoldDB" id="A0A915EGK7"/>
<name>A0A915EGK7_9BILA</name>
<dbReference type="Proteomes" id="UP000887574">
    <property type="component" value="Unplaced"/>
</dbReference>